<gene>
    <name evidence="2" type="ORF">BCF33_0592</name>
</gene>
<dbReference type="Gene3D" id="3.40.50.150">
    <property type="entry name" value="Vaccinia Virus protein VP39"/>
    <property type="match status" value="1"/>
</dbReference>
<keyword evidence="2" id="KW-0489">Methyltransferase</keyword>
<comment type="caution">
    <text evidence="2">The sequence shown here is derived from an EMBL/GenBank/DDBJ whole genome shotgun (WGS) entry which is preliminary data.</text>
</comment>
<dbReference type="RefSeq" id="WP_106159421.1">
    <property type="nucleotide sequence ID" value="NZ_PVTT01000001.1"/>
</dbReference>
<evidence type="ECO:0000259" key="1">
    <source>
        <dbReference type="Pfam" id="PF13649"/>
    </source>
</evidence>
<keyword evidence="2" id="KW-0808">Transferase</keyword>
<accession>A0A2T0X7Q5</accession>
<dbReference type="Proteomes" id="UP000238801">
    <property type="component" value="Unassembled WGS sequence"/>
</dbReference>
<dbReference type="GO" id="GO:0032259">
    <property type="term" value="P:methylation"/>
    <property type="evidence" value="ECO:0007669"/>
    <property type="project" value="UniProtKB-KW"/>
</dbReference>
<evidence type="ECO:0000313" key="2">
    <source>
        <dbReference type="EMBL" id="PRY94981.1"/>
    </source>
</evidence>
<dbReference type="CDD" id="cd02440">
    <property type="entry name" value="AdoMet_MTases"/>
    <property type="match status" value="1"/>
</dbReference>
<dbReference type="AlphaFoldDB" id="A0A2T0X7Q5"/>
<keyword evidence="3" id="KW-1185">Reference proteome</keyword>
<dbReference type="SUPFAM" id="SSF53335">
    <property type="entry name" value="S-adenosyl-L-methionine-dependent methyltransferases"/>
    <property type="match status" value="1"/>
</dbReference>
<dbReference type="Pfam" id="PF13649">
    <property type="entry name" value="Methyltransf_25"/>
    <property type="match status" value="1"/>
</dbReference>
<dbReference type="InterPro" id="IPR041698">
    <property type="entry name" value="Methyltransf_25"/>
</dbReference>
<protein>
    <submittedName>
        <fullName evidence="2">Methyltransferase family protein</fullName>
    </submittedName>
</protein>
<sequence>MAGPYEGAAFWDAKFAGPKYRFGTEPAAFLRDHADVIPPGARVLVPCDGEGRNSVWLAERGHAVTAFDVSPVGLRKARALARRRGARPELVPAGIDDWNWDQPFDAVVAVFVQFAGPDRRTRLFEEMARALRPGGVLLLHGYAPRQVGYGTGGPGAAGNLYTLPMLHEAFEGWDVLHEADRDAVIEEGDGHSGLSALIDFIGRKPRT</sequence>
<dbReference type="InterPro" id="IPR029063">
    <property type="entry name" value="SAM-dependent_MTases_sf"/>
</dbReference>
<reference evidence="2 3" key="1">
    <citation type="submission" date="2018-03" db="EMBL/GenBank/DDBJ databases">
        <title>Genomic Encyclopedia of Archaeal and Bacterial Type Strains, Phase II (KMG-II): from individual species to whole genera.</title>
        <authorList>
            <person name="Goeker M."/>
        </authorList>
    </citation>
    <scope>NUCLEOTIDE SEQUENCE [LARGE SCALE GENOMIC DNA]</scope>
    <source>
        <strain evidence="2 3">DSM 29318</strain>
    </source>
</reference>
<feature type="domain" description="Methyltransferase" evidence="1">
    <location>
        <begin position="47"/>
        <end position="135"/>
    </location>
</feature>
<proteinExistence type="predicted"/>
<dbReference type="EMBL" id="PVTT01000001">
    <property type="protein sequence ID" value="PRY94981.1"/>
    <property type="molecule type" value="Genomic_DNA"/>
</dbReference>
<organism evidence="2 3">
    <name type="scientific">Hasllibacter halocynthiae</name>
    <dbReference type="NCBI Taxonomy" id="595589"/>
    <lineage>
        <taxon>Bacteria</taxon>
        <taxon>Pseudomonadati</taxon>
        <taxon>Pseudomonadota</taxon>
        <taxon>Alphaproteobacteria</taxon>
        <taxon>Rhodobacterales</taxon>
        <taxon>Roseobacteraceae</taxon>
        <taxon>Hasllibacter</taxon>
    </lineage>
</organism>
<dbReference type="GO" id="GO:0008168">
    <property type="term" value="F:methyltransferase activity"/>
    <property type="evidence" value="ECO:0007669"/>
    <property type="project" value="UniProtKB-KW"/>
</dbReference>
<evidence type="ECO:0000313" key="3">
    <source>
        <dbReference type="Proteomes" id="UP000238801"/>
    </source>
</evidence>
<name>A0A2T0X7Q5_9RHOB</name>
<dbReference type="OrthoDB" id="9786503at2"/>